<reference evidence="1 2" key="1">
    <citation type="journal article" date="2018" name="Front. Plant Sci.">
        <title>Red Clover (Trifolium pratense) and Zigzag Clover (T. medium) - A Picture of Genomic Similarities and Differences.</title>
        <authorList>
            <person name="Dluhosova J."/>
            <person name="Istvanek J."/>
            <person name="Nedelnik J."/>
            <person name="Repkova J."/>
        </authorList>
    </citation>
    <scope>NUCLEOTIDE SEQUENCE [LARGE SCALE GENOMIC DNA]</scope>
    <source>
        <strain evidence="2">cv. 10/8</strain>
        <tissue evidence="1">Leaf</tissue>
    </source>
</reference>
<sequence>MTLWRADDYVESIDVDDTTFKVAGIGVLNSEKILEEMGPCKMETFDQWKECCGNKIKITICPRNGFEINESSNVTQDGQEVANHE</sequence>
<evidence type="ECO:0000313" key="2">
    <source>
        <dbReference type="Proteomes" id="UP000265520"/>
    </source>
</evidence>
<accession>A0A392SKY5</accession>
<proteinExistence type="predicted"/>
<evidence type="ECO:0000313" key="1">
    <source>
        <dbReference type="EMBL" id="MCI49102.1"/>
    </source>
</evidence>
<organism evidence="1 2">
    <name type="scientific">Trifolium medium</name>
    <dbReference type="NCBI Taxonomy" id="97028"/>
    <lineage>
        <taxon>Eukaryota</taxon>
        <taxon>Viridiplantae</taxon>
        <taxon>Streptophyta</taxon>
        <taxon>Embryophyta</taxon>
        <taxon>Tracheophyta</taxon>
        <taxon>Spermatophyta</taxon>
        <taxon>Magnoliopsida</taxon>
        <taxon>eudicotyledons</taxon>
        <taxon>Gunneridae</taxon>
        <taxon>Pentapetalae</taxon>
        <taxon>rosids</taxon>
        <taxon>fabids</taxon>
        <taxon>Fabales</taxon>
        <taxon>Fabaceae</taxon>
        <taxon>Papilionoideae</taxon>
        <taxon>50 kb inversion clade</taxon>
        <taxon>NPAAA clade</taxon>
        <taxon>Hologalegina</taxon>
        <taxon>IRL clade</taxon>
        <taxon>Trifolieae</taxon>
        <taxon>Trifolium</taxon>
    </lineage>
</organism>
<name>A0A392SKY5_9FABA</name>
<comment type="caution">
    <text evidence="1">The sequence shown here is derived from an EMBL/GenBank/DDBJ whole genome shotgun (WGS) entry which is preliminary data.</text>
</comment>
<protein>
    <submittedName>
        <fullName evidence="1">Uncharacterized protein</fullName>
    </submittedName>
</protein>
<dbReference type="AlphaFoldDB" id="A0A392SKY5"/>
<dbReference type="EMBL" id="LXQA010396019">
    <property type="protein sequence ID" value="MCI49102.1"/>
    <property type="molecule type" value="Genomic_DNA"/>
</dbReference>
<keyword evidence="2" id="KW-1185">Reference proteome</keyword>
<dbReference type="Proteomes" id="UP000265520">
    <property type="component" value="Unassembled WGS sequence"/>
</dbReference>